<evidence type="ECO:0000313" key="8">
    <source>
        <dbReference type="Proteomes" id="UP000663873"/>
    </source>
</evidence>
<dbReference type="Proteomes" id="UP000663873">
    <property type="component" value="Unassembled WGS sequence"/>
</dbReference>
<reference evidence="6" key="1">
    <citation type="submission" date="2021-02" db="EMBL/GenBank/DDBJ databases">
        <authorList>
            <person name="Nowell W R."/>
        </authorList>
    </citation>
    <scope>NUCLEOTIDE SEQUENCE</scope>
</reference>
<evidence type="ECO:0000313" key="6">
    <source>
        <dbReference type="EMBL" id="CAF4753588.1"/>
    </source>
</evidence>
<dbReference type="PANTHER" id="PTHR46137:SF3">
    <property type="entry name" value="OS05G0310600 PROTEIN"/>
    <property type="match status" value="1"/>
</dbReference>
<keyword evidence="1" id="KW-1133">Transmembrane helix</keyword>
<dbReference type="Proteomes" id="UP000663848">
    <property type="component" value="Unassembled WGS sequence"/>
</dbReference>
<comment type="caution">
    <text evidence="6">The sequence shown here is derived from an EMBL/GenBank/DDBJ whole genome shotgun (WGS) entry which is preliminary data.</text>
</comment>
<dbReference type="InterPro" id="IPR007053">
    <property type="entry name" value="LRAT_dom"/>
</dbReference>
<name>A0A821LN52_9BILA</name>
<feature type="domain" description="LRAT" evidence="2">
    <location>
        <begin position="51"/>
        <end position="202"/>
    </location>
</feature>
<evidence type="ECO:0000313" key="5">
    <source>
        <dbReference type="EMBL" id="CAF4479821.1"/>
    </source>
</evidence>
<dbReference type="Gene3D" id="3.90.1720.10">
    <property type="entry name" value="endopeptidase domain like (from Nostoc punctiforme)"/>
    <property type="match status" value="1"/>
</dbReference>
<dbReference type="Pfam" id="PF04970">
    <property type="entry name" value="LRAT"/>
    <property type="match status" value="1"/>
</dbReference>
<dbReference type="EMBL" id="CAJOBP010005863">
    <property type="protein sequence ID" value="CAF4479821.1"/>
    <property type="molecule type" value="Genomic_DNA"/>
</dbReference>
<organism evidence="6 7">
    <name type="scientific">Rotaria socialis</name>
    <dbReference type="NCBI Taxonomy" id="392032"/>
    <lineage>
        <taxon>Eukaryota</taxon>
        <taxon>Metazoa</taxon>
        <taxon>Spiralia</taxon>
        <taxon>Gnathifera</taxon>
        <taxon>Rotifera</taxon>
        <taxon>Eurotatoria</taxon>
        <taxon>Bdelloidea</taxon>
        <taxon>Philodinida</taxon>
        <taxon>Philodinidae</taxon>
        <taxon>Rotaria</taxon>
    </lineage>
</organism>
<dbReference type="Proteomes" id="UP000663825">
    <property type="component" value="Unassembled WGS sequence"/>
</dbReference>
<evidence type="ECO:0000259" key="2">
    <source>
        <dbReference type="Pfam" id="PF04970"/>
    </source>
</evidence>
<evidence type="ECO:0000313" key="4">
    <source>
        <dbReference type="EMBL" id="CAF3640548.1"/>
    </source>
</evidence>
<evidence type="ECO:0000256" key="1">
    <source>
        <dbReference type="SAM" id="Phobius"/>
    </source>
</evidence>
<feature type="transmembrane region" description="Helical" evidence="1">
    <location>
        <begin position="286"/>
        <end position="312"/>
    </location>
</feature>
<accession>A0A821LN52</accession>
<gene>
    <name evidence="4" type="ORF">GRG538_LOCUS24651</name>
    <name evidence="6" type="ORF">QYT958_LOCUS21154</name>
    <name evidence="3" type="ORF">TIS948_LOCUS23002</name>
    <name evidence="5" type="ORF">UJA718_LOCUS24841</name>
</gene>
<keyword evidence="8" id="KW-1185">Reference proteome</keyword>
<dbReference type="AlphaFoldDB" id="A0A821LN52"/>
<sequence>MQKLKIFLLNLNVLENALFLIADGFNEAVINLERSTSNPTYRWSHKVDHKDLKRGDHIYAWRIGFTYQHHGIVIEKSDIPDKKYWTNPIPVIEDIMVIENTRSKPNMRIVTLSQFANNYCIRLVYYGMNRKRDVFLCDLKLRGKCYLEDALLPDAVVKNACFLYHSSGPQNGRVSASHEFKMGGYNLLMCNCEHVAFACSTDAELIKRCTEEKLQPAYESQQIMALWNTVGTTATIGMWHAMEKSIPWETLINQILPDTTGFSKHVLNAIQRGAACKQSFTSFIRVAGPAIGIIAASLCCFDIVTSIIRYLIYKVTKGAKRLAYLALGVAIKGVECIEKICESILSNGLATVFSLLGGTLGMSIPIPFLNLIVSALLSTVGLVIGRYVAGIPINIYRRYRCIQKKTRKNNTPPAIEQ</sequence>
<dbReference type="EMBL" id="CAJNXB010003937">
    <property type="protein sequence ID" value="CAF3347934.1"/>
    <property type="molecule type" value="Genomic_DNA"/>
</dbReference>
<feature type="transmembrane region" description="Helical" evidence="1">
    <location>
        <begin position="349"/>
        <end position="369"/>
    </location>
</feature>
<dbReference type="PANTHER" id="PTHR46137">
    <property type="entry name" value="OS05G0310600 PROTEIN"/>
    <property type="match status" value="1"/>
</dbReference>
<dbReference type="Proteomes" id="UP000663872">
    <property type="component" value="Unassembled WGS sequence"/>
</dbReference>
<evidence type="ECO:0000313" key="3">
    <source>
        <dbReference type="EMBL" id="CAF3347934.1"/>
    </source>
</evidence>
<evidence type="ECO:0000313" key="7">
    <source>
        <dbReference type="Proteomes" id="UP000663848"/>
    </source>
</evidence>
<protein>
    <recommendedName>
        <fullName evidence="2">LRAT domain-containing protein</fullName>
    </recommendedName>
</protein>
<proteinExistence type="predicted"/>
<keyword evidence="1" id="KW-0472">Membrane</keyword>
<keyword evidence="1" id="KW-0812">Transmembrane</keyword>
<dbReference type="EMBL" id="CAJOBR010003810">
    <property type="protein sequence ID" value="CAF4753588.1"/>
    <property type="molecule type" value="Genomic_DNA"/>
</dbReference>
<feature type="transmembrane region" description="Helical" evidence="1">
    <location>
        <begin position="375"/>
        <end position="396"/>
    </location>
</feature>
<dbReference type="OrthoDB" id="10005574at2759"/>
<dbReference type="EMBL" id="CAJNYT010004162">
    <property type="protein sequence ID" value="CAF3640548.1"/>
    <property type="molecule type" value="Genomic_DNA"/>
</dbReference>